<evidence type="ECO:0000313" key="4">
    <source>
        <dbReference type="EnsemblPlants" id="Pp3c14_14920V3.1"/>
    </source>
</evidence>
<dbReference type="GO" id="GO:0003676">
    <property type="term" value="F:nucleic acid binding"/>
    <property type="evidence" value="ECO:0007669"/>
    <property type="project" value="InterPro"/>
</dbReference>
<dbReference type="InterPro" id="IPR002711">
    <property type="entry name" value="HNH"/>
</dbReference>
<dbReference type="Proteomes" id="UP000006727">
    <property type="component" value="Chromosome 14"/>
</dbReference>
<dbReference type="GO" id="GO:0004519">
    <property type="term" value="F:endonuclease activity"/>
    <property type="evidence" value="ECO:0007669"/>
    <property type="project" value="InterPro"/>
</dbReference>
<dbReference type="Gene3D" id="1.10.30.50">
    <property type="match status" value="1"/>
</dbReference>
<dbReference type="EnsemblPlants" id="Pp3c14_14920V3.1">
    <property type="protein sequence ID" value="Pp3c14_14920V3.1"/>
    <property type="gene ID" value="Pp3c14_14920"/>
</dbReference>
<dbReference type="EMBL" id="ABEU02000014">
    <property type="protein sequence ID" value="PNR41133.1"/>
    <property type="molecule type" value="Genomic_DNA"/>
</dbReference>
<protein>
    <recommendedName>
        <fullName evidence="2">HNH nuclease domain-containing protein</fullName>
    </recommendedName>
</protein>
<dbReference type="OrthoDB" id="1883054at2759"/>
<dbReference type="RefSeq" id="XP_024394529.1">
    <property type="nucleotide sequence ID" value="XM_024538761.2"/>
</dbReference>
<dbReference type="InterPro" id="IPR003615">
    <property type="entry name" value="HNH_nuc"/>
</dbReference>
<evidence type="ECO:0000313" key="5">
    <source>
        <dbReference type="Proteomes" id="UP000006727"/>
    </source>
</evidence>
<dbReference type="Gramene" id="Pp3c14_14920V3.1">
    <property type="protein sequence ID" value="Pp3c14_14920V3.1"/>
    <property type="gene ID" value="Pp3c14_14920"/>
</dbReference>
<accession>A0A2K1JHV0</accession>
<reference evidence="3 5" key="1">
    <citation type="journal article" date="2008" name="Science">
        <title>The Physcomitrella genome reveals evolutionary insights into the conquest of land by plants.</title>
        <authorList>
            <person name="Rensing S."/>
            <person name="Lang D."/>
            <person name="Zimmer A."/>
            <person name="Terry A."/>
            <person name="Salamov A."/>
            <person name="Shapiro H."/>
            <person name="Nishiyama T."/>
            <person name="Perroud P.-F."/>
            <person name="Lindquist E."/>
            <person name="Kamisugi Y."/>
            <person name="Tanahashi T."/>
            <person name="Sakakibara K."/>
            <person name="Fujita T."/>
            <person name="Oishi K."/>
            <person name="Shin-I T."/>
            <person name="Kuroki Y."/>
            <person name="Toyoda A."/>
            <person name="Suzuki Y."/>
            <person name="Hashimoto A."/>
            <person name="Yamaguchi K."/>
            <person name="Sugano A."/>
            <person name="Kohara Y."/>
            <person name="Fujiyama A."/>
            <person name="Anterola A."/>
            <person name="Aoki S."/>
            <person name="Ashton N."/>
            <person name="Barbazuk W.B."/>
            <person name="Barker E."/>
            <person name="Bennetzen J."/>
            <person name="Bezanilla M."/>
            <person name="Blankenship R."/>
            <person name="Cho S.H."/>
            <person name="Dutcher S."/>
            <person name="Estelle M."/>
            <person name="Fawcett J.A."/>
            <person name="Gundlach H."/>
            <person name="Hanada K."/>
            <person name="Heyl A."/>
            <person name="Hicks K.A."/>
            <person name="Hugh J."/>
            <person name="Lohr M."/>
            <person name="Mayer K."/>
            <person name="Melkozernov A."/>
            <person name="Murata T."/>
            <person name="Nelson D."/>
            <person name="Pils B."/>
            <person name="Prigge M."/>
            <person name="Reiss B."/>
            <person name="Renner T."/>
            <person name="Rombauts S."/>
            <person name="Rushton P."/>
            <person name="Sanderfoot A."/>
            <person name="Schween G."/>
            <person name="Shiu S.-H."/>
            <person name="Stueber K."/>
            <person name="Theodoulou F.L."/>
            <person name="Tu H."/>
            <person name="Van de Peer Y."/>
            <person name="Verrier P.J."/>
            <person name="Waters E."/>
            <person name="Wood A."/>
            <person name="Yang L."/>
            <person name="Cove D."/>
            <person name="Cuming A."/>
            <person name="Hasebe M."/>
            <person name="Lucas S."/>
            <person name="Mishler D.B."/>
            <person name="Reski R."/>
            <person name="Grigoriev I."/>
            <person name="Quatrano R.S."/>
            <person name="Boore J.L."/>
        </authorList>
    </citation>
    <scope>NUCLEOTIDE SEQUENCE [LARGE SCALE GENOMIC DNA]</scope>
    <source>
        <strain evidence="4 5">cv. Gransden 2004</strain>
    </source>
</reference>
<sequence length="166" mass="18210">MVRGLAKAVRGASKAAKKSKQEYEESSVASQEGSFGARSFPHDVKEACWAKAETVKGRDPARWRRDALGNVVFRKLVGCQGCLCHDYDHIVPYSKGGPSTLDNCQVLQAPANRFKGARINVPVTEMQQHSAYCSLTGRDMDFVELSAYGNVNHNKDDEGGIGCRMQ</sequence>
<dbReference type="Gramene" id="Pp3c14_14920V3.2">
    <property type="protein sequence ID" value="Pp3c14_14920V3.2"/>
    <property type="gene ID" value="Pp3c14_14920"/>
</dbReference>
<dbReference type="AlphaFoldDB" id="A0A2K1JHV0"/>
<dbReference type="EnsemblPlants" id="Pp3c14_14920V3.2">
    <property type="protein sequence ID" value="Pp3c14_14920V3.2"/>
    <property type="gene ID" value="Pp3c14_14920"/>
</dbReference>
<gene>
    <name evidence="4" type="primary">LOC112291410</name>
    <name evidence="3" type="ORF">PHYPA_018536</name>
</gene>
<dbReference type="SMART" id="SM00507">
    <property type="entry name" value="HNHc"/>
    <property type="match status" value="1"/>
</dbReference>
<dbReference type="PANTHER" id="PTHR33427:SF3">
    <property type="entry name" value="HNH ENDONUCLEASE"/>
    <property type="match status" value="1"/>
</dbReference>
<name>A0A2K1JHV0_PHYPA</name>
<reference evidence="4" key="3">
    <citation type="submission" date="2020-12" db="UniProtKB">
        <authorList>
            <consortium name="EnsemblPlants"/>
        </authorList>
    </citation>
    <scope>IDENTIFICATION</scope>
</reference>
<evidence type="ECO:0000256" key="1">
    <source>
        <dbReference type="SAM" id="MobiDB-lite"/>
    </source>
</evidence>
<evidence type="ECO:0000259" key="2">
    <source>
        <dbReference type="SMART" id="SM00507"/>
    </source>
</evidence>
<organism evidence="3">
    <name type="scientific">Physcomitrium patens</name>
    <name type="common">Spreading-leaved earth moss</name>
    <name type="synonym">Physcomitrella patens</name>
    <dbReference type="NCBI Taxonomy" id="3218"/>
    <lineage>
        <taxon>Eukaryota</taxon>
        <taxon>Viridiplantae</taxon>
        <taxon>Streptophyta</taxon>
        <taxon>Embryophyta</taxon>
        <taxon>Bryophyta</taxon>
        <taxon>Bryophytina</taxon>
        <taxon>Bryopsida</taxon>
        <taxon>Funariidae</taxon>
        <taxon>Funariales</taxon>
        <taxon>Funariaceae</taxon>
        <taxon>Physcomitrium</taxon>
    </lineage>
</organism>
<dbReference type="OMA" id="GRDMDFV"/>
<evidence type="ECO:0000313" key="3">
    <source>
        <dbReference type="EMBL" id="PNR41133.1"/>
    </source>
</evidence>
<keyword evidence="5" id="KW-1185">Reference proteome</keyword>
<dbReference type="Pfam" id="PF01844">
    <property type="entry name" value="HNH"/>
    <property type="match status" value="1"/>
</dbReference>
<feature type="region of interest" description="Disordered" evidence="1">
    <location>
        <begin position="1"/>
        <end position="30"/>
    </location>
</feature>
<dbReference type="GO" id="GO:0008270">
    <property type="term" value="F:zinc ion binding"/>
    <property type="evidence" value="ECO:0007669"/>
    <property type="project" value="InterPro"/>
</dbReference>
<reference evidence="3 5" key="2">
    <citation type="journal article" date="2018" name="Plant J.">
        <title>The Physcomitrella patens chromosome-scale assembly reveals moss genome structure and evolution.</title>
        <authorList>
            <person name="Lang D."/>
            <person name="Ullrich K.K."/>
            <person name="Murat F."/>
            <person name="Fuchs J."/>
            <person name="Jenkins J."/>
            <person name="Haas F.B."/>
            <person name="Piednoel M."/>
            <person name="Gundlach H."/>
            <person name="Van Bel M."/>
            <person name="Meyberg R."/>
            <person name="Vives C."/>
            <person name="Morata J."/>
            <person name="Symeonidi A."/>
            <person name="Hiss M."/>
            <person name="Muchero W."/>
            <person name="Kamisugi Y."/>
            <person name="Saleh O."/>
            <person name="Blanc G."/>
            <person name="Decker E.L."/>
            <person name="van Gessel N."/>
            <person name="Grimwood J."/>
            <person name="Hayes R.D."/>
            <person name="Graham S.W."/>
            <person name="Gunter L.E."/>
            <person name="McDaniel S.F."/>
            <person name="Hoernstein S.N.W."/>
            <person name="Larsson A."/>
            <person name="Li F.W."/>
            <person name="Perroud P.F."/>
            <person name="Phillips J."/>
            <person name="Ranjan P."/>
            <person name="Rokshar D.S."/>
            <person name="Rothfels C.J."/>
            <person name="Schneider L."/>
            <person name="Shu S."/>
            <person name="Stevenson D.W."/>
            <person name="Thummler F."/>
            <person name="Tillich M."/>
            <person name="Villarreal Aguilar J.C."/>
            <person name="Widiez T."/>
            <person name="Wong G.K."/>
            <person name="Wymore A."/>
            <person name="Zhang Y."/>
            <person name="Zimmer A.D."/>
            <person name="Quatrano R.S."/>
            <person name="Mayer K.F.X."/>
            <person name="Goodstein D."/>
            <person name="Casacuberta J.M."/>
            <person name="Vandepoele K."/>
            <person name="Reski R."/>
            <person name="Cuming A.C."/>
            <person name="Tuskan G.A."/>
            <person name="Maumus F."/>
            <person name="Salse J."/>
            <person name="Schmutz J."/>
            <person name="Rensing S.A."/>
        </authorList>
    </citation>
    <scope>NUCLEOTIDE SEQUENCE [LARGE SCALE GENOMIC DNA]</scope>
    <source>
        <strain evidence="4 5">cv. Gransden 2004</strain>
    </source>
</reference>
<dbReference type="PANTHER" id="PTHR33427">
    <property type="entry name" value="HNH ENDONUCLEASE"/>
    <property type="match status" value="1"/>
</dbReference>
<dbReference type="CDD" id="cd00085">
    <property type="entry name" value="HNHc"/>
    <property type="match status" value="1"/>
</dbReference>
<proteinExistence type="predicted"/>
<feature type="domain" description="HNH nuclease" evidence="2">
    <location>
        <begin position="67"/>
        <end position="113"/>
    </location>
</feature>
<dbReference type="PaxDb" id="3218-PP1S209_128V6.1"/>
<dbReference type="GeneID" id="112291410"/>